<accession>A0ABT8KT74</accession>
<organism evidence="1 2">
    <name type="scientific">Splendidivirga corallicola</name>
    <dbReference type="NCBI Taxonomy" id="3051826"/>
    <lineage>
        <taxon>Bacteria</taxon>
        <taxon>Pseudomonadati</taxon>
        <taxon>Bacteroidota</taxon>
        <taxon>Cytophagia</taxon>
        <taxon>Cytophagales</taxon>
        <taxon>Splendidivirgaceae</taxon>
        <taxon>Splendidivirga</taxon>
    </lineage>
</organism>
<dbReference type="Proteomes" id="UP001172082">
    <property type="component" value="Unassembled WGS sequence"/>
</dbReference>
<name>A0ABT8KT74_9BACT</name>
<dbReference type="RefSeq" id="WP_346753960.1">
    <property type="nucleotide sequence ID" value="NZ_JAUJEA010000009.1"/>
</dbReference>
<dbReference type="Pfam" id="PF14462">
    <property type="entry name" value="Prok-E2_E"/>
    <property type="match status" value="1"/>
</dbReference>
<gene>
    <name evidence="1" type="ORF">QQ008_21265</name>
</gene>
<comment type="caution">
    <text evidence="1">The sequence shown here is derived from an EMBL/GenBank/DDBJ whole genome shotgun (WGS) entry which is preliminary data.</text>
</comment>
<dbReference type="EMBL" id="JAUJEA010000009">
    <property type="protein sequence ID" value="MDN5203936.1"/>
    <property type="molecule type" value="Genomic_DNA"/>
</dbReference>
<dbReference type="InterPro" id="IPR025701">
    <property type="entry name" value="UBQ-conjugat_E2_E"/>
</dbReference>
<reference evidence="1" key="1">
    <citation type="submission" date="2023-06" db="EMBL/GenBank/DDBJ databases">
        <title>Genomic of Parafulvivirga corallium.</title>
        <authorList>
            <person name="Wang G."/>
        </authorList>
    </citation>
    <scope>NUCLEOTIDE SEQUENCE</scope>
    <source>
        <strain evidence="1">BMA10</strain>
    </source>
</reference>
<keyword evidence="2" id="KW-1185">Reference proteome</keyword>
<evidence type="ECO:0000313" key="1">
    <source>
        <dbReference type="EMBL" id="MDN5203936.1"/>
    </source>
</evidence>
<proteinExistence type="predicted"/>
<evidence type="ECO:0000313" key="2">
    <source>
        <dbReference type="Proteomes" id="UP001172082"/>
    </source>
</evidence>
<sequence>MRRQFDLLTEDQGFLENLGLPWEALNENSMLWILVHQYPLPKGYEQLTVSLAVHVAFGYPRTQLDMVYFNPHICRLDKKPIGALALQNIDNKIWQRWSRHRSALNPWRDGVDNLSTHFALIEYWLQREFIIKPYAISA</sequence>
<protein>
    <submittedName>
        <fullName evidence="1">E2/UBC family protein</fullName>
    </submittedName>
</protein>